<feature type="transmembrane region" description="Helical" evidence="7">
    <location>
        <begin position="110"/>
        <end position="135"/>
    </location>
</feature>
<dbReference type="CDD" id="cd06173">
    <property type="entry name" value="MFS_MefA_like"/>
    <property type="match status" value="1"/>
</dbReference>
<dbReference type="Gene3D" id="1.20.1250.20">
    <property type="entry name" value="MFS general substrate transporter like domains"/>
    <property type="match status" value="1"/>
</dbReference>
<keyword evidence="2" id="KW-0813">Transport</keyword>
<evidence type="ECO:0000256" key="3">
    <source>
        <dbReference type="ARBA" id="ARBA00022475"/>
    </source>
</evidence>
<feature type="transmembrane region" description="Helical" evidence="7">
    <location>
        <begin position="178"/>
        <end position="198"/>
    </location>
</feature>
<protein>
    <submittedName>
        <fullName evidence="9">MFS transporter</fullName>
    </submittedName>
</protein>
<evidence type="ECO:0000259" key="8">
    <source>
        <dbReference type="PROSITE" id="PS50850"/>
    </source>
</evidence>
<proteinExistence type="predicted"/>
<organism evidence="9 10">
    <name type="scientific">Anoxybacillus flavithermus</name>
    <dbReference type="NCBI Taxonomy" id="33934"/>
    <lineage>
        <taxon>Bacteria</taxon>
        <taxon>Bacillati</taxon>
        <taxon>Bacillota</taxon>
        <taxon>Bacilli</taxon>
        <taxon>Bacillales</taxon>
        <taxon>Anoxybacillaceae</taxon>
        <taxon>Anoxybacillus</taxon>
    </lineage>
</organism>
<dbReference type="PROSITE" id="PS50850">
    <property type="entry name" value="MFS"/>
    <property type="match status" value="1"/>
</dbReference>
<comment type="subcellular location">
    <subcellularLocation>
        <location evidence="1">Cell membrane</location>
        <topology evidence="1">Multi-pass membrane protein</topology>
    </subcellularLocation>
</comment>
<feature type="transmembrane region" description="Helical" evidence="7">
    <location>
        <begin position="20"/>
        <end position="44"/>
    </location>
</feature>
<feature type="transmembrane region" description="Helical" evidence="7">
    <location>
        <begin position="290"/>
        <end position="309"/>
    </location>
</feature>
<evidence type="ECO:0000256" key="1">
    <source>
        <dbReference type="ARBA" id="ARBA00004651"/>
    </source>
</evidence>
<dbReference type="InterPro" id="IPR020846">
    <property type="entry name" value="MFS_dom"/>
</dbReference>
<dbReference type="GO" id="GO:0005886">
    <property type="term" value="C:plasma membrane"/>
    <property type="evidence" value="ECO:0007669"/>
    <property type="project" value="UniProtKB-SubCell"/>
</dbReference>
<gene>
    <name evidence="9" type="ORF">CS060_09730</name>
</gene>
<keyword evidence="5 7" id="KW-1133">Transmembrane helix</keyword>
<reference evidence="9 10" key="1">
    <citation type="submission" date="2017-10" db="EMBL/GenBank/DDBJ databases">
        <title>Draft genome sequence of Anoxybacillus flavithermus KU2-6-11 from caldera Uzon (Russia:Kamchtka).</title>
        <authorList>
            <person name="Korzhuk A.V."/>
            <person name="Rozanov A.S."/>
            <person name="Bryanskaya A.V."/>
            <person name="Peltek S.E."/>
        </authorList>
    </citation>
    <scope>NUCLEOTIDE SEQUENCE [LARGE SCALE GENOMIC DNA]</scope>
    <source>
        <strain evidence="9 10">KU2-6_11</strain>
    </source>
</reference>
<dbReference type="InterPro" id="IPR036259">
    <property type="entry name" value="MFS_trans_sf"/>
</dbReference>
<evidence type="ECO:0000256" key="4">
    <source>
        <dbReference type="ARBA" id="ARBA00022692"/>
    </source>
</evidence>
<feature type="transmembrane region" description="Helical" evidence="7">
    <location>
        <begin position="83"/>
        <end position="104"/>
    </location>
</feature>
<feature type="transmembrane region" description="Helical" evidence="7">
    <location>
        <begin position="50"/>
        <end position="71"/>
    </location>
</feature>
<keyword evidence="3" id="KW-1003">Cell membrane</keyword>
<dbReference type="GO" id="GO:0022857">
    <property type="term" value="F:transmembrane transporter activity"/>
    <property type="evidence" value="ECO:0007669"/>
    <property type="project" value="InterPro"/>
</dbReference>
<dbReference type="Proteomes" id="UP000230559">
    <property type="component" value="Unassembled WGS sequence"/>
</dbReference>
<dbReference type="PRINTS" id="PR01988">
    <property type="entry name" value="EXPORTERBACE"/>
</dbReference>
<dbReference type="Pfam" id="PF05977">
    <property type="entry name" value="MFS_3"/>
    <property type="match status" value="1"/>
</dbReference>
<evidence type="ECO:0000313" key="9">
    <source>
        <dbReference type="EMBL" id="PIC04424.1"/>
    </source>
</evidence>
<sequence>MSIMSIQSKLTLLHSRQLCFLFFARSISILGDMLTPVALAFAVLSLFGSASALGVVLAARSLPSLVLMLIGGVVGDRYPRRTVMILSNIVGFCSQGIIGLLLIIGEASLWSVALLTAIRGATSSFFNPASTGAIAQVAPKGKQQEAFALFAIAGNAAEVAGPALAGILLIFINPGWLLIIDAFTFLASAVIIATSGPLGHPKNVGKRPVATEIREGLHYVRRQKWLTVIILSSSIFQFFLLPSLNVLGPLVADRHLGGAPDWALIVTALGTGSIVGSLLAMFFKPKRPLFVGYALLLLGAGPTLFLLAIPAPTPFIVISEFVSGTVISFFSTLEYTTIARLVPNQLLSRVDSINRFGSMALRPLGMAVVGPVSSVVGVSMTLVIAAIVTLLAVTWPLIIPSIRQLQLDKNKSISDTGAAR</sequence>
<dbReference type="AlphaFoldDB" id="A0A2G5RNQ1"/>
<evidence type="ECO:0000313" key="10">
    <source>
        <dbReference type="Proteomes" id="UP000230559"/>
    </source>
</evidence>
<dbReference type="EMBL" id="PEDM01000021">
    <property type="protein sequence ID" value="PIC04424.1"/>
    <property type="molecule type" value="Genomic_DNA"/>
</dbReference>
<feature type="transmembrane region" description="Helical" evidence="7">
    <location>
        <begin position="262"/>
        <end position="283"/>
    </location>
</feature>
<feature type="transmembrane region" description="Helical" evidence="7">
    <location>
        <begin position="382"/>
        <end position="402"/>
    </location>
</feature>
<feature type="transmembrane region" description="Helical" evidence="7">
    <location>
        <begin position="225"/>
        <end position="242"/>
    </location>
</feature>
<dbReference type="PANTHER" id="PTHR23513">
    <property type="entry name" value="INTEGRAL MEMBRANE EFFLUX PROTEIN-RELATED"/>
    <property type="match status" value="1"/>
</dbReference>
<dbReference type="InterPro" id="IPR010290">
    <property type="entry name" value="TM_effector"/>
</dbReference>
<evidence type="ECO:0000256" key="5">
    <source>
        <dbReference type="ARBA" id="ARBA00022989"/>
    </source>
</evidence>
<evidence type="ECO:0000256" key="2">
    <source>
        <dbReference type="ARBA" id="ARBA00022448"/>
    </source>
</evidence>
<evidence type="ECO:0000256" key="7">
    <source>
        <dbReference type="SAM" id="Phobius"/>
    </source>
</evidence>
<comment type="caution">
    <text evidence="9">The sequence shown here is derived from an EMBL/GenBank/DDBJ whole genome shotgun (WGS) entry which is preliminary data.</text>
</comment>
<dbReference type="SUPFAM" id="SSF103473">
    <property type="entry name" value="MFS general substrate transporter"/>
    <property type="match status" value="1"/>
</dbReference>
<evidence type="ECO:0000256" key="6">
    <source>
        <dbReference type="ARBA" id="ARBA00023136"/>
    </source>
</evidence>
<feature type="domain" description="Major facilitator superfamily (MFS) profile" evidence="8">
    <location>
        <begin position="12"/>
        <end position="403"/>
    </location>
</feature>
<keyword evidence="6 7" id="KW-0472">Membrane</keyword>
<dbReference type="InterPro" id="IPR022324">
    <property type="entry name" value="Bacilysin_exporter_BacE_put"/>
</dbReference>
<name>A0A2G5RNQ1_9BACL</name>
<accession>A0A2G5RNQ1</accession>
<keyword evidence="4 7" id="KW-0812">Transmembrane</keyword>
<feature type="transmembrane region" description="Helical" evidence="7">
    <location>
        <begin position="147"/>
        <end position="172"/>
    </location>
</feature>
<dbReference type="PANTHER" id="PTHR23513:SF11">
    <property type="entry name" value="STAPHYLOFERRIN A TRANSPORTER"/>
    <property type="match status" value="1"/>
</dbReference>